<dbReference type="PANTHER" id="PTHR31836">
    <property type="match status" value="1"/>
</dbReference>
<dbReference type="AlphaFoldDB" id="A0A017SLN8"/>
<dbReference type="InterPro" id="IPR036908">
    <property type="entry name" value="RlpA-like_sf"/>
</dbReference>
<feature type="signal peptide" evidence="2">
    <location>
        <begin position="1"/>
        <end position="20"/>
    </location>
</feature>
<dbReference type="STRING" id="1388766.A0A017SLN8"/>
<dbReference type="PANTHER" id="PTHR31836:SF28">
    <property type="entry name" value="SRCR DOMAIN-CONTAINING PROTEIN-RELATED"/>
    <property type="match status" value="1"/>
</dbReference>
<evidence type="ECO:0000256" key="2">
    <source>
        <dbReference type="SAM" id="SignalP"/>
    </source>
</evidence>
<feature type="chain" id="PRO_5001496096" description="Allergen Asp f 7" evidence="2">
    <location>
        <begin position="21"/>
        <end position="140"/>
    </location>
</feature>
<proteinExistence type="predicted"/>
<accession>A0A017SLN8</accession>
<dbReference type="CDD" id="cd22191">
    <property type="entry name" value="DPBB_RlpA_EXP_N-like"/>
    <property type="match status" value="1"/>
</dbReference>
<name>A0A017SLN8_ASPRC</name>
<evidence type="ECO:0008006" key="5">
    <source>
        <dbReference type="Google" id="ProtNLM"/>
    </source>
</evidence>
<keyword evidence="4" id="KW-1185">Reference proteome</keyword>
<dbReference type="RefSeq" id="XP_040641555.1">
    <property type="nucleotide sequence ID" value="XM_040781013.1"/>
</dbReference>
<dbReference type="OrthoDB" id="623670at2759"/>
<sequence length="140" mass="14835">MAPIFKSLFLLGTLAATSLAAPLQTTTNQKRAASSCTKDAPCNGQVTFYDTATSASAPSSCGFTNDGETESVLALPHGIMTDEDCGKTVTVKYGGITKTGKAVDKCMGCDDTSIDLSRHFFTELAALLEGRLFGVEWYME</sequence>
<dbReference type="EMBL" id="KK088414">
    <property type="protein sequence ID" value="EYE97867.1"/>
    <property type="molecule type" value="Genomic_DNA"/>
</dbReference>
<evidence type="ECO:0000256" key="1">
    <source>
        <dbReference type="ARBA" id="ARBA00022729"/>
    </source>
</evidence>
<evidence type="ECO:0000313" key="3">
    <source>
        <dbReference type="EMBL" id="EYE97867.1"/>
    </source>
</evidence>
<dbReference type="InterPro" id="IPR051477">
    <property type="entry name" value="Expansin_CellWall"/>
</dbReference>
<reference evidence="4" key="1">
    <citation type="journal article" date="2014" name="Nat. Commun.">
        <title>Genomic adaptations of the halophilic Dead Sea filamentous fungus Eurotium rubrum.</title>
        <authorList>
            <person name="Kis-Papo T."/>
            <person name="Weig A.R."/>
            <person name="Riley R."/>
            <person name="Persoh D."/>
            <person name="Salamov A."/>
            <person name="Sun H."/>
            <person name="Lipzen A."/>
            <person name="Wasser S.P."/>
            <person name="Rambold G."/>
            <person name="Grigoriev I.V."/>
            <person name="Nevo E."/>
        </authorList>
    </citation>
    <scope>NUCLEOTIDE SEQUENCE [LARGE SCALE GENOMIC DNA]</scope>
    <source>
        <strain evidence="4">CBS 135680</strain>
    </source>
</reference>
<dbReference type="Gene3D" id="2.40.40.10">
    <property type="entry name" value="RlpA-like domain"/>
    <property type="match status" value="1"/>
</dbReference>
<keyword evidence="1 2" id="KW-0732">Signal</keyword>
<organism evidence="3 4">
    <name type="scientific">Aspergillus ruber (strain CBS 135680)</name>
    <dbReference type="NCBI Taxonomy" id="1388766"/>
    <lineage>
        <taxon>Eukaryota</taxon>
        <taxon>Fungi</taxon>
        <taxon>Dikarya</taxon>
        <taxon>Ascomycota</taxon>
        <taxon>Pezizomycotina</taxon>
        <taxon>Eurotiomycetes</taxon>
        <taxon>Eurotiomycetidae</taxon>
        <taxon>Eurotiales</taxon>
        <taxon>Aspergillaceae</taxon>
        <taxon>Aspergillus</taxon>
        <taxon>Aspergillus subgen. Aspergillus</taxon>
    </lineage>
</organism>
<evidence type="ECO:0000313" key="4">
    <source>
        <dbReference type="Proteomes" id="UP000019804"/>
    </source>
</evidence>
<dbReference type="Proteomes" id="UP000019804">
    <property type="component" value="Unassembled WGS sequence"/>
</dbReference>
<dbReference type="SUPFAM" id="SSF50685">
    <property type="entry name" value="Barwin-like endoglucanases"/>
    <property type="match status" value="1"/>
</dbReference>
<dbReference type="GeneID" id="63696137"/>
<gene>
    <name evidence="3" type="ORF">EURHEDRAFT_409150</name>
</gene>
<dbReference type="HOGENOM" id="CLU_047639_6_2_1"/>
<protein>
    <recommendedName>
        <fullName evidence="5">Allergen Asp f 7</fullName>
    </recommendedName>
</protein>